<dbReference type="OrthoDB" id="5241360at2"/>
<accession>A0A212RD05</accession>
<evidence type="ECO:0000313" key="1">
    <source>
        <dbReference type="EMBL" id="SNB70133.1"/>
    </source>
</evidence>
<dbReference type="EMBL" id="FYEK01000044">
    <property type="protein sequence ID" value="SNB70133.1"/>
    <property type="molecule type" value="Genomic_DNA"/>
</dbReference>
<organism evidence="1 2">
    <name type="scientific">Thermoflexus hugenholtzii JAD2</name>
    <dbReference type="NCBI Taxonomy" id="877466"/>
    <lineage>
        <taxon>Bacteria</taxon>
        <taxon>Bacillati</taxon>
        <taxon>Chloroflexota</taxon>
        <taxon>Thermoflexia</taxon>
        <taxon>Thermoflexales</taxon>
        <taxon>Thermoflexaceae</taxon>
        <taxon>Thermoflexus</taxon>
    </lineage>
</organism>
<protein>
    <submittedName>
        <fullName evidence="1">Peptide chain release factor subunit 1</fullName>
    </submittedName>
</protein>
<proteinExistence type="predicted"/>
<dbReference type="Gene3D" id="3.30.1330.30">
    <property type="match status" value="1"/>
</dbReference>
<dbReference type="AlphaFoldDB" id="A0A212RD05"/>
<dbReference type="Proteomes" id="UP000197025">
    <property type="component" value="Unassembled WGS sequence"/>
</dbReference>
<dbReference type="InterPro" id="IPR041202">
    <property type="entry name" value="BaeRF_family10"/>
</dbReference>
<gene>
    <name evidence="1" type="ORF">SAMN02746019_00011550</name>
</gene>
<dbReference type="InterPro" id="IPR029064">
    <property type="entry name" value="Ribosomal_eL30-like_sf"/>
</dbReference>
<dbReference type="InParanoid" id="A0A212RD05"/>
<dbReference type="SUPFAM" id="SSF53137">
    <property type="entry name" value="Translational machinery components"/>
    <property type="match status" value="1"/>
</dbReference>
<dbReference type="Gene3D" id="3.30.420.60">
    <property type="entry name" value="eRF1 domain 2"/>
    <property type="match status" value="1"/>
</dbReference>
<dbReference type="RefSeq" id="WP_088571817.1">
    <property type="nucleotide sequence ID" value="NZ_FYEK01000044.1"/>
</dbReference>
<reference evidence="2" key="1">
    <citation type="submission" date="2017-06" db="EMBL/GenBank/DDBJ databases">
        <authorList>
            <person name="Varghese N."/>
            <person name="Submissions S."/>
        </authorList>
    </citation>
    <scope>NUCLEOTIDE SEQUENCE [LARGE SCALE GENOMIC DNA]</scope>
    <source>
        <strain evidence="2">JAD2</strain>
    </source>
</reference>
<evidence type="ECO:0000313" key="2">
    <source>
        <dbReference type="Proteomes" id="UP000197025"/>
    </source>
</evidence>
<name>A0A212RD05_9CHLR</name>
<keyword evidence="2" id="KW-1185">Reference proteome</keyword>
<dbReference type="InterPro" id="IPR042226">
    <property type="entry name" value="eFR1_2_sf"/>
</dbReference>
<dbReference type="Pfam" id="PF18854">
    <property type="entry name" value="baeRF_family10"/>
    <property type="match status" value="1"/>
</dbReference>
<sequence length="361" mass="40535">MFTERDLRELAALESPDVPVLSLYLNVDPRHQTKDHYRLNLRHLLERVEDQVSRADVEAVQRFVEREYDGSGRGLAVFSAQARGLWRAFTLAVPTPNLAFVGRKPYVFPLAKLWDAYGRFLIALVDKTHIRLLFYQMGELRETLELRGEPIKRHKQGGWGAEKLQRHEDEVAYRNLKEAAELTVGFCERHQPRYLLLGGADPTVVEFRELLPSPWRDRIAGTIPGDRMADEGELREAALRVLQQVEREQEFALVETAITAASKGANGVINLEDTLRAAAEGRVQVLLVADGFHAPAYRCAGCGFLTTIPRASCPFCGAAFETLPDAVDWLIATVLENGGQVEIVEGHPRLRELGTAALLRY</sequence>